<evidence type="ECO:0000313" key="3">
    <source>
        <dbReference type="Proteomes" id="UP000251889"/>
    </source>
</evidence>
<protein>
    <submittedName>
        <fullName evidence="2">Uncharacterized protein</fullName>
    </submittedName>
</protein>
<dbReference type="EMBL" id="QMFY01000004">
    <property type="protein sequence ID" value="RAW01452.1"/>
    <property type="molecule type" value="Genomic_DNA"/>
</dbReference>
<name>A0A364Y425_9BACT</name>
<proteinExistence type="predicted"/>
<evidence type="ECO:0000313" key="2">
    <source>
        <dbReference type="EMBL" id="RAW01452.1"/>
    </source>
</evidence>
<comment type="caution">
    <text evidence="2">The sequence shown here is derived from an EMBL/GenBank/DDBJ whole genome shotgun (WGS) entry which is preliminary data.</text>
</comment>
<gene>
    <name evidence="2" type="ORF">DQQ10_11160</name>
</gene>
<feature type="region of interest" description="Disordered" evidence="1">
    <location>
        <begin position="1"/>
        <end position="23"/>
    </location>
</feature>
<dbReference type="Proteomes" id="UP000251889">
    <property type="component" value="Unassembled WGS sequence"/>
</dbReference>
<organism evidence="2 3">
    <name type="scientific">Pseudochryseolinea flava</name>
    <dbReference type="NCBI Taxonomy" id="2059302"/>
    <lineage>
        <taxon>Bacteria</taxon>
        <taxon>Pseudomonadati</taxon>
        <taxon>Bacteroidota</taxon>
        <taxon>Cytophagia</taxon>
        <taxon>Cytophagales</taxon>
        <taxon>Fulvivirgaceae</taxon>
        <taxon>Pseudochryseolinea</taxon>
    </lineage>
</organism>
<keyword evidence="3" id="KW-1185">Reference proteome</keyword>
<sequence>MKLADMPSGLGGGGSRNKAMNPDPYREVIQMRIRTKPNRSLEVRILPLQHSNRKSFDALNKTHCRVLIPIVIGMADKQ</sequence>
<dbReference type="AlphaFoldDB" id="A0A364Y425"/>
<evidence type="ECO:0000256" key="1">
    <source>
        <dbReference type="SAM" id="MobiDB-lite"/>
    </source>
</evidence>
<reference evidence="2 3" key="1">
    <citation type="submission" date="2018-06" db="EMBL/GenBank/DDBJ databases">
        <title>Chryseolinea flavus sp. nov., a member of the phylum Bacteroidetes isolated from soil.</title>
        <authorList>
            <person name="Li Y."/>
            <person name="Wang J."/>
        </authorList>
    </citation>
    <scope>NUCLEOTIDE SEQUENCE [LARGE SCALE GENOMIC DNA]</scope>
    <source>
        <strain evidence="2 3">SDU1-6</strain>
    </source>
</reference>
<accession>A0A364Y425</accession>